<evidence type="ECO:0000256" key="1">
    <source>
        <dbReference type="SAM" id="MobiDB-lite"/>
    </source>
</evidence>
<gene>
    <name evidence="2" type="ORF">FCN80_23560</name>
</gene>
<reference evidence="2 3" key="1">
    <citation type="submission" date="2019-04" db="EMBL/GenBank/DDBJ databases">
        <authorList>
            <person name="Li M."/>
            <person name="Gao C."/>
        </authorList>
    </citation>
    <scope>NUCLEOTIDE SEQUENCE [LARGE SCALE GENOMIC DNA]</scope>
    <source>
        <strain evidence="2 3">BGMRC 2031</strain>
    </source>
</reference>
<comment type="caution">
    <text evidence="2">The sequence shown here is derived from an EMBL/GenBank/DDBJ whole genome shotgun (WGS) entry which is preliminary data.</text>
</comment>
<proteinExistence type="predicted"/>
<protein>
    <submittedName>
        <fullName evidence="2">Uncharacterized protein</fullName>
    </submittedName>
</protein>
<dbReference type="Proteomes" id="UP000305202">
    <property type="component" value="Unassembled WGS sequence"/>
</dbReference>
<dbReference type="RefSeq" id="WP_136992764.1">
    <property type="nucleotide sequence ID" value="NZ_SZPQ01000058.1"/>
</dbReference>
<evidence type="ECO:0000313" key="2">
    <source>
        <dbReference type="EMBL" id="TKI02891.1"/>
    </source>
</evidence>
<feature type="compositionally biased region" description="Polar residues" evidence="1">
    <location>
        <begin position="67"/>
        <end position="77"/>
    </location>
</feature>
<organism evidence="2 3">
    <name type="scientific">Martelella alba</name>
    <dbReference type="NCBI Taxonomy" id="2590451"/>
    <lineage>
        <taxon>Bacteria</taxon>
        <taxon>Pseudomonadati</taxon>
        <taxon>Pseudomonadota</taxon>
        <taxon>Alphaproteobacteria</taxon>
        <taxon>Hyphomicrobiales</taxon>
        <taxon>Aurantimonadaceae</taxon>
        <taxon>Martelella</taxon>
    </lineage>
</organism>
<sequence length="84" mass="8845">MAKATENATVEVVVLKGKTVHHDGTKYPQNTLITLDEESAEHLIKAGFVATRESLQAAAAEQPAAVSVSTQDNTTVQGPVETKA</sequence>
<accession>A0ABY2SFB6</accession>
<feature type="region of interest" description="Disordered" evidence="1">
    <location>
        <begin position="62"/>
        <end position="84"/>
    </location>
</feature>
<dbReference type="EMBL" id="SZPQ01000058">
    <property type="protein sequence ID" value="TKI02891.1"/>
    <property type="molecule type" value="Genomic_DNA"/>
</dbReference>
<keyword evidence="3" id="KW-1185">Reference proteome</keyword>
<name>A0ABY2SFB6_9HYPH</name>
<evidence type="ECO:0000313" key="3">
    <source>
        <dbReference type="Proteomes" id="UP000305202"/>
    </source>
</evidence>